<comment type="caution">
    <text evidence="2">The sequence shown here is derived from an EMBL/GenBank/DDBJ whole genome shotgun (WGS) entry which is preliminary data.</text>
</comment>
<evidence type="ECO:0000313" key="2">
    <source>
        <dbReference type="EMBL" id="MEC1179810.1"/>
    </source>
</evidence>
<dbReference type="PANTHER" id="PTHR36444:SF2">
    <property type="entry name" value="TRANSCRIPTIONAL REGULATOR PROTEIN YOBU-RELATED"/>
    <property type="match status" value="1"/>
</dbReference>
<dbReference type="InterPro" id="IPR010499">
    <property type="entry name" value="AraC_E-bd"/>
</dbReference>
<dbReference type="RefSeq" id="WP_326124310.1">
    <property type="nucleotide sequence ID" value="NZ_JARSFG010000020.1"/>
</dbReference>
<dbReference type="InterPro" id="IPR029441">
    <property type="entry name" value="Cass2"/>
</dbReference>
<organism evidence="2 3">
    <name type="scientific">Metasolibacillus meyeri</name>
    <dbReference type="NCBI Taxonomy" id="1071052"/>
    <lineage>
        <taxon>Bacteria</taxon>
        <taxon>Bacillati</taxon>
        <taxon>Bacillota</taxon>
        <taxon>Bacilli</taxon>
        <taxon>Bacillales</taxon>
        <taxon>Caryophanaceae</taxon>
        <taxon>Metasolibacillus</taxon>
    </lineage>
</organism>
<sequence length="127" mass="14194">MKTWITEKQIVGTGIRTNNATPEAIGQLWEKVMASGLQGDIFAVYHNYESDFTGDYDLSIGTEQSATNALTIPAGHYEVINVDTSQPNAVFLAWTTIWQSDLPRAYHTDFEHYAQDGSVKIYLSMVD</sequence>
<dbReference type="InterPro" id="IPR011256">
    <property type="entry name" value="Reg_factor_effector_dom_sf"/>
</dbReference>
<reference evidence="2 3" key="1">
    <citation type="submission" date="2023-03" db="EMBL/GenBank/DDBJ databases">
        <title>Bacillus Genome Sequencing.</title>
        <authorList>
            <person name="Dunlap C."/>
        </authorList>
    </citation>
    <scope>NUCLEOTIDE SEQUENCE [LARGE SCALE GENOMIC DNA]</scope>
    <source>
        <strain evidence="2 3">B-59205</strain>
    </source>
</reference>
<accession>A0AAW9NVA8</accession>
<dbReference type="EMBL" id="JARSFG010000020">
    <property type="protein sequence ID" value="MEC1179810.1"/>
    <property type="molecule type" value="Genomic_DNA"/>
</dbReference>
<dbReference type="Pfam" id="PF14526">
    <property type="entry name" value="Cass2"/>
    <property type="match status" value="1"/>
</dbReference>
<dbReference type="Proteomes" id="UP001344888">
    <property type="component" value="Unassembled WGS sequence"/>
</dbReference>
<feature type="domain" description="AraC effector-binding" evidence="1">
    <location>
        <begin position="1"/>
        <end position="126"/>
    </location>
</feature>
<name>A0AAW9NVA8_9BACL</name>
<protein>
    <submittedName>
        <fullName evidence="2">Effector binding domain-containing protein</fullName>
    </submittedName>
</protein>
<dbReference type="InterPro" id="IPR053182">
    <property type="entry name" value="YobU-like_regulator"/>
</dbReference>
<evidence type="ECO:0000259" key="1">
    <source>
        <dbReference type="SMART" id="SM00871"/>
    </source>
</evidence>
<dbReference type="Gene3D" id="3.20.80.10">
    <property type="entry name" value="Regulatory factor, effector binding domain"/>
    <property type="match status" value="1"/>
</dbReference>
<dbReference type="SMART" id="SM00871">
    <property type="entry name" value="AraC_E_bind"/>
    <property type="match status" value="1"/>
</dbReference>
<proteinExistence type="predicted"/>
<dbReference type="AlphaFoldDB" id="A0AAW9NVA8"/>
<evidence type="ECO:0000313" key="3">
    <source>
        <dbReference type="Proteomes" id="UP001344888"/>
    </source>
</evidence>
<dbReference type="SUPFAM" id="SSF55136">
    <property type="entry name" value="Probable bacterial effector-binding domain"/>
    <property type="match status" value="1"/>
</dbReference>
<gene>
    <name evidence="2" type="ORF">P9B03_15025</name>
</gene>
<dbReference type="PANTHER" id="PTHR36444">
    <property type="entry name" value="TRANSCRIPTIONAL REGULATOR PROTEIN YOBU-RELATED"/>
    <property type="match status" value="1"/>
</dbReference>
<keyword evidence="3" id="KW-1185">Reference proteome</keyword>